<dbReference type="Proteomes" id="UP000274131">
    <property type="component" value="Unassembled WGS sequence"/>
</dbReference>
<keyword evidence="4 6" id="KW-0472">Membrane</keyword>
<dbReference type="GO" id="GO:0004930">
    <property type="term" value="F:G protein-coupled receptor activity"/>
    <property type="evidence" value="ECO:0007669"/>
    <property type="project" value="InterPro"/>
</dbReference>
<dbReference type="GO" id="GO:0016020">
    <property type="term" value="C:membrane"/>
    <property type="evidence" value="ECO:0007669"/>
    <property type="project" value="UniProtKB-SubCell"/>
</dbReference>
<feature type="transmembrane region" description="Helical" evidence="6">
    <location>
        <begin position="516"/>
        <end position="539"/>
    </location>
</feature>
<evidence type="ECO:0000313" key="9">
    <source>
        <dbReference type="Proteomes" id="UP000274131"/>
    </source>
</evidence>
<dbReference type="WBParaSite" id="EVEC_0000458401-mRNA-1">
    <property type="protein sequence ID" value="EVEC_0000458401-mRNA-1"/>
    <property type="gene ID" value="EVEC_0000458401"/>
</dbReference>
<evidence type="ECO:0000256" key="3">
    <source>
        <dbReference type="ARBA" id="ARBA00022989"/>
    </source>
</evidence>
<reference evidence="10" key="1">
    <citation type="submission" date="2017-02" db="UniProtKB">
        <authorList>
            <consortium name="WormBaseParasite"/>
        </authorList>
    </citation>
    <scope>IDENTIFICATION</scope>
</reference>
<evidence type="ECO:0000256" key="2">
    <source>
        <dbReference type="ARBA" id="ARBA00022692"/>
    </source>
</evidence>
<feature type="domain" description="G-protein coupled receptors family 3 profile" evidence="7">
    <location>
        <begin position="515"/>
        <end position="673"/>
    </location>
</feature>
<dbReference type="OrthoDB" id="425344at2759"/>
<dbReference type="Gene3D" id="3.40.50.2300">
    <property type="match status" value="2"/>
</dbReference>
<reference evidence="8 9" key="2">
    <citation type="submission" date="2018-10" db="EMBL/GenBank/DDBJ databases">
        <authorList>
            <consortium name="Pathogen Informatics"/>
        </authorList>
    </citation>
    <scope>NUCLEOTIDE SEQUENCE [LARGE SCALE GENOMIC DNA]</scope>
</reference>
<sequence>MGFECGQVDLNAFVRLGALIDALERVNKGKVLQDVGLSIGAIVVDSCSSDLRTVADLYELFFGTNIEKLQKNTKLISVTYRSELIGLIRDDSTYLPNVDDFSRYLRIPTINTFFSPEERPMTTGMLPTEEMLVEAILSLIRYTHSTCVSAVFDDSHASTAKMLVIHAERKFICVDGQVHITGQSSVDVAQTAIRKLLLTQARFVLAFVNDGTWLDILQALRNEMVIAGRFVFVVPQSERWTTSLKFADAWPHFDQLLLTVTNKRLTNQNFVNHLTQRFPSLPFPQHWLRQFWMTAFKCHIEGENLPGKKFSRPCSNRQTLSLTSVVPDLNLEPITLAVHSMAVSLRQLVDRVCPGALLKTLSDCVNDPFPALFRSIKSSGFNHFISTEPDVYINSTTGFRDAEVIINRVRISSQEIQFEEVANWDIHRGLRYVAPNDLFLEERDGSRQRVHSSCPRSACALRFAYQKQASSIPSFRSGLNDLSTMIFAGFSILWMFICLMCVYQQLISRTEDLYRVCTMVMFVGLAFLSFISVFFIMVPSSITCAVRSTCLSIALSSVFSPILVKSVLSWRREMILSNLQSARSGNAHSSTMFWLSAIGIFFQVVVVAEWMFFESPISLTFSTFAEESMWRCAPGQKYEQRLFYSLILVAMMVVTTVVTSLITAKNMDSRQNILVSIIAALFGISLYLVLPLLRYSIRDKVFSSGKFSFLGIPNREVEGYD</sequence>
<gene>
    <name evidence="8" type="ORF">EVEC_LOCUS4292</name>
</gene>
<name>A0A0N4V3F7_ENTVE</name>
<evidence type="ECO:0000256" key="1">
    <source>
        <dbReference type="ARBA" id="ARBA00004141"/>
    </source>
</evidence>
<feature type="transmembrane region" description="Helical" evidence="6">
    <location>
        <begin position="482"/>
        <end position="504"/>
    </location>
</feature>
<dbReference type="PANTHER" id="PTHR24060">
    <property type="entry name" value="METABOTROPIC GLUTAMATE RECEPTOR"/>
    <property type="match status" value="1"/>
</dbReference>
<dbReference type="InterPro" id="IPR017978">
    <property type="entry name" value="GPCR_3_C"/>
</dbReference>
<evidence type="ECO:0000256" key="6">
    <source>
        <dbReference type="SAM" id="Phobius"/>
    </source>
</evidence>
<dbReference type="InterPro" id="IPR028082">
    <property type="entry name" value="Peripla_BP_I"/>
</dbReference>
<accession>A0A0N4V3F7</accession>
<dbReference type="Pfam" id="PF01094">
    <property type="entry name" value="ANF_receptor"/>
    <property type="match status" value="1"/>
</dbReference>
<feature type="transmembrane region" description="Helical" evidence="6">
    <location>
        <begin position="551"/>
        <end position="570"/>
    </location>
</feature>
<keyword evidence="2 6" id="KW-0812">Transmembrane</keyword>
<protein>
    <submittedName>
        <fullName evidence="10">G_PROTEIN_RECEP_F3_4 domain-containing protein</fullName>
    </submittedName>
</protein>
<keyword evidence="9" id="KW-1185">Reference proteome</keyword>
<dbReference type="PROSITE" id="PS50259">
    <property type="entry name" value="G_PROTEIN_RECEP_F3_4"/>
    <property type="match status" value="1"/>
</dbReference>
<dbReference type="AlphaFoldDB" id="A0A0N4V3F7"/>
<evidence type="ECO:0000256" key="4">
    <source>
        <dbReference type="ARBA" id="ARBA00023136"/>
    </source>
</evidence>
<evidence type="ECO:0000313" key="8">
    <source>
        <dbReference type="EMBL" id="VDD89541.1"/>
    </source>
</evidence>
<keyword evidence="3 6" id="KW-1133">Transmembrane helix</keyword>
<feature type="transmembrane region" description="Helical" evidence="6">
    <location>
        <begin position="642"/>
        <end position="662"/>
    </location>
</feature>
<evidence type="ECO:0000259" key="7">
    <source>
        <dbReference type="PROSITE" id="PS50259"/>
    </source>
</evidence>
<organism evidence="10">
    <name type="scientific">Enterobius vermicularis</name>
    <name type="common">Human pinworm</name>
    <dbReference type="NCBI Taxonomy" id="51028"/>
    <lineage>
        <taxon>Eukaryota</taxon>
        <taxon>Metazoa</taxon>
        <taxon>Ecdysozoa</taxon>
        <taxon>Nematoda</taxon>
        <taxon>Chromadorea</taxon>
        <taxon>Rhabditida</taxon>
        <taxon>Spirurina</taxon>
        <taxon>Oxyuridomorpha</taxon>
        <taxon>Oxyuroidea</taxon>
        <taxon>Oxyuridae</taxon>
        <taxon>Enterobius</taxon>
    </lineage>
</organism>
<dbReference type="SUPFAM" id="SSF53822">
    <property type="entry name" value="Periplasmic binding protein-like I"/>
    <property type="match status" value="1"/>
</dbReference>
<feature type="transmembrane region" description="Helical" evidence="6">
    <location>
        <begin position="591"/>
        <end position="613"/>
    </location>
</feature>
<dbReference type="InterPro" id="IPR001828">
    <property type="entry name" value="ANF_lig-bd_rcpt"/>
</dbReference>
<keyword evidence="5" id="KW-0325">Glycoprotein</keyword>
<evidence type="ECO:0000313" key="10">
    <source>
        <dbReference type="WBParaSite" id="EVEC_0000458401-mRNA-1"/>
    </source>
</evidence>
<dbReference type="EMBL" id="UXUI01007815">
    <property type="protein sequence ID" value="VDD89541.1"/>
    <property type="molecule type" value="Genomic_DNA"/>
</dbReference>
<proteinExistence type="predicted"/>
<comment type="subcellular location">
    <subcellularLocation>
        <location evidence="1">Membrane</location>
        <topology evidence="1">Multi-pass membrane protein</topology>
    </subcellularLocation>
</comment>
<feature type="transmembrane region" description="Helical" evidence="6">
    <location>
        <begin position="674"/>
        <end position="693"/>
    </location>
</feature>
<evidence type="ECO:0000256" key="5">
    <source>
        <dbReference type="ARBA" id="ARBA00023180"/>
    </source>
</evidence>
<dbReference type="InterPro" id="IPR050726">
    <property type="entry name" value="mGluR"/>
</dbReference>